<comment type="caution">
    <text evidence="1">The sequence shown here is derived from an EMBL/GenBank/DDBJ whole genome shotgun (WGS) entry which is preliminary data.</text>
</comment>
<gene>
    <name evidence="1" type="ORF">SAMN05216370_2952</name>
</gene>
<accession>A0AB37Z994</accession>
<dbReference type="Proteomes" id="UP000242418">
    <property type="component" value="Unassembled WGS sequence"/>
</dbReference>
<evidence type="ECO:0000313" key="2">
    <source>
        <dbReference type="Proteomes" id="UP000242418"/>
    </source>
</evidence>
<proteinExistence type="predicted"/>
<dbReference type="AlphaFoldDB" id="A0AB37Z994"/>
<organism evidence="1 2">
    <name type="scientific">Pseudomonas peli</name>
    <dbReference type="NCBI Taxonomy" id="592361"/>
    <lineage>
        <taxon>Bacteria</taxon>
        <taxon>Pseudomonadati</taxon>
        <taxon>Pseudomonadota</taxon>
        <taxon>Gammaproteobacteria</taxon>
        <taxon>Pseudomonadales</taxon>
        <taxon>Pseudomonadaceae</taxon>
        <taxon>Pseudomonas</taxon>
    </lineage>
</organism>
<keyword evidence="2" id="KW-1185">Reference proteome</keyword>
<name>A0AB37Z994_9PSED</name>
<protein>
    <submittedName>
        <fullName evidence="1">Uncharacterized protein</fullName>
    </submittedName>
</protein>
<sequence>MKVSSQKLLRKTLDHVASNNEMAAIAVMNAAERTGDELLRQKLHCVIQQMNLDAQALRSVRDSSFEGLKRA</sequence>
<evidence type="ECO:0000313" key="1">
    <source>
        <dbReference type="EMBL" id="SCW70303.1"/>
    </source>
</evidence>
<reference evidence="1 2" key="1">
    <citation type="submission" date="2016-10" db="EMBL/GenBank/DDBJ databases">
        <authorList>
            <person name="Varghese N."/>
            <person name="Submissions S."/>
        </authorList>
    </citation>
    <scope>NUCLEOTIDE SEQUENCE [LARGE SCALE GENOMIC DNA]</scope>
    <source>
        <strain evidence="1 2">DSM 17833</strain>
    </source>
</reference>
<dbReference type="EMBL" id="FMTL01000002">
    <property type="protein sequence ID" value="SCW70303.1"/>
    <property type="molecule type" value="Genomic_DNA"/>
</dbReference>